<dbReference type="EMBL" id="CP018258">
    <property type="protein sequence ID" value="APV44458.1"/>
    <property type="molecule type" value="Genomic_DNA"/>
</dbReference>
<name>A0A1P8F7M9_9CHLR</name>
<dbReference type="RefSeq" id="WP_076004139.1">
    <property type="nucleotide sequence ID" value="NZ_CP018258.1"/>
</dbReference>
<evidence type="ECO:0000313" key="4">
    <source>
        <dbReference type="Proteomes" id="UP000185934"/>
    </source>
</evidence>
<reference evidence="4" key="1">
    <citation type="submission" date="2016-11" db="EMBL/GenBank/DDBJ databases">
        <title>Dehalogenimonas formicexedens sp. nov., a chlorinated alkane respiring bacterium isolated from contaminated groundwater.</title>
        <authorList>
            <person name="Key T.A."/>
            <person name="Bowman K.S."/>
            <person name="Lee I."/>
            <person name="Chun J."/>
            <person name="Albuquerque L."/>
            <person name="da Costa M.S."/>
            <person name="Rainey F.A."/>
            <person name="Moe W.M."/>
        </authorList>
    </citation>
    <scope>NUCLEOTIDE SEQUENCE [LARGE SCALE GENOMIC DNA]</scope>
    <source>
        <strain evidence="4">NSZ-14</strain>
    </source>
</reference>
<gene>
    <name evidence="3" type="ORF">Dform_01124</name>
</gene>
<evidence type="ECO:0000313" key="3">
    <source>
        <dbReference type="EMBL" id="APV44458.1"/>
    </source>
</evidence>
<keyword evidence="1" id="KW-0732">Signal</keyword>
<dbReference type="SUPFAM" id="SSF55486">
    <property type="entry name" value="Metalloproteases ('zincins'), catalytic domain"/>
    <property type="match status" value="1"/>
</dbReference>
<dbReference type="Pfam" id="PF13485">
    <property type="entry name" value="Peptidase_MA_2"/>
    <property type="match status" value="1"/>
</dbReference>
<evidence type="ECO:0000256" key="1">
    <source>
        <dbReference type="SAM" id="SignalP"/>
    </source>
</evidence>
<dbReference type="AlphaFoldDB" id="A0A1P8F7M9"/>
<sequence>MFKRFRLTLGSVILAVIILLAPQTAAAMAPVAQQTGTSQSQGSISITSTSVQPSFPLTIKFNIVAQGTSNIVDARLHYRIERTSFAQVTSEAIATITPSKSINSSYTLDLRYIGGVPTGTKIDYWWTLKDADNNVTQSGTTIFSFEDTRYSWQTITQGLVTLKWYQGNSQFAQTLMTTAQQALVKLAADTGAQLKKPVTIYIYNGPTDLQGAMVFPQEWTGGVAFTDFNIITIGVATDNLAWGTGAVIHELAHLVTNQMTDNPYAGIPVWLNEGLSMYAEGPLDATFVTVFNLAVLSKTLISVRTLDSPFSADSNKAYLSYAESYYLVKFLVDSYGQSKLASLLTTFAQGSTYDNAFKTVYGFDIAGLNTLWQNSVYGK</sequence>
<dbReference type="InterPro" id="IPR039568">
    <property type="entry name" value="Peptidase_MA-like_dom"/>
</dbReference>
<proteinExistence type="predicted"/>
<feature type="chain" id="PRO_5012026486" evidence="1">
    <location>
        <begin position="27"/>
        <end position="379"/>
    </location>
</feature>
<feature type="domain" description="Peptidase MA-like" evidence="2">
    <location>
        <begin position="178"/>
        <end position="377"/>
    </location>
</feature>
<accession>A0A1P8F7M9</accession>
<protein>
    <submittedName>
        <fullName evidence="3">Peptidase MA superfamily protein</fullName>
    </submittedName>
</protein>
<dbReference type="Proteomes" id="UP000185934">
    <property type="component" value="Chromosome"/>
</dbReference>
<dbReference type="STRING" id="1839801.Dform_01124"/>
<organism evidence="3 4">
    <name type="scientific">Dehalogenimonas formicexedens</name>
    <dbReference type="NCBI Taxonomy" id="1839801"/>
    <lineage>
        <taxon>Bacteria</taxon>
        <taxon>Bacillati</taxon>
        <taxon>Chloroflexota</taxon>
        <taxon>Dehalococcoidia</taxon>
        <taxon>Dehalococcoidales</taxon>
        <taxon>Dehalococcoidaceae</taxon>
        <taxon>Dehalogenimonas</taxon>
    </lineage>
</organism>
<keyword evidence="4" id="KW-1185">Reference proteome</keyword>
<feature type="signal peptide" evidence="1">
    <location>
        <begin position="1"/>
        <end position="26"/>
    </location>
</feature>
<dbReference type="KEGG" id="dfo:Dform_01124"/>
<dbReference type="OrthoDB" id="166074at2"/>
<evidence type="ECO:0000259" key="2">
    <source>
        <dbReference type="Pfam" id="PF13485"/>
    </source>
</evidence>